<gene>
    <name evidence="3" type="ORF">EJB05_53355</name>
</gene>
<dbReference type="Pfam" id="PF23635">
    <property type="entry name" value="Beta-prop_AT5G49610-like"/>
    <property type="match status" value="2"/>
</dbReference>
<evidence type="ECO:0000259" key="2">
    <source>
        <dbReference type="Pfam" id="PF23635"/>
    </source>
</evidence>
<organism evidence="3 4">
    <name type="scientific">Eragrostis curvula</name>
    <name type="common">weeping love grass</name>
    <dbReference type="NCBI Taxonomy" id="38414"/>
    <lineage>
        <taxon>Eukaryota</taxon>
        <taxon>Viridiplantae</taxon>
        <taxon>Streptophyta</taxon>
        <taxon>Embryophyta</taxon>
        <taxon>Tracheophyta</taxon>
        <taxon>Spermatophyta</taxon>
        <taxon>Magnoliopsida</taxon>
        <taxon>Liliopsida</taxon>
        <taxon>Poales</taxon>
        <taxon>Poaceae</taxon>
        <taxon>PACMAD clade</taxon>
        <taxon>Chloridoideae</taxon>
        <taxon>Eragrostideae</taxon>
        <taxon>Eragrostidinae</taxon>
        <taxon>Eragrostis</taxon>
    </lineage>
</organism>
<evidence type="ECO:0000313" key="3">
    <source>
        <dbReference type="EMBL" id="TVU01196.1"/>
    </source>
</evidence>
<feature type="domain" description="F-box protein AT5G49610-like beta-propeller" evidence="2">
    <location>
        <begin position="411"/>
        <end position="605"/>
    </location>
</feature>
<evidence type="ECO:0000259" key="1">
    <source>
        <dbReference type="Pfam" id="PF00646"/>
    </source>
</evidence>
<reference evidence="3 4" key="1">
    <citation type="journal article" date="2019" name="Sci. Rep.">
        <title>A high-quality genome of Eragrostis curvula grass provides insights into Poaceae evolution and supports new strategies to enhance forage quality.</title>
        <authorList>
            <person name="Carballo J."/>
            <person name="Santos B.A.C.M."/>
            <person name="Zappacosta D."/>
            <person name="Garbus I."/>
            <person name="Selva J.P."/>
            <person name="Gallo C.A."/>
            <person name="Diaz A."/>
            <person name="Albertini E."/>
            <person name="Caccamo M."/>
            <person name="Echenique V."/>
        </authorList>
    </citation>
    <scope>NUCLEOTIDE SEQUENCE [LARGE SCALE GENOMIC DNA]</scope>
    <source>
        <strain evidence="4">cv. Victoria</strain>
        <tissue evidence="3">Leaf</tissue>
    </source>
</reference>
<dbReference type="InterPro" id="IPR056594">
    <property type="entry name" value="AT5G49610-like_b-prop"/>
</dbReference>
<dbReference type="Gramene" id="TVU01196">
    <property type="protein sequence ID" value="TVU01196"/>
    <property type="gene ID" value="EJB05_53355"/>
</dbReference>
<sequence>MEATQLNMEDLVEEILLRFPPEDPASLVRAALVCKGWHRLISNPNFGCMFREFHHRTPTMLGFMYNLIDDAASSFEDKFVSCLVPTSTCRQFRRRFVPKTSSFQRPGPRCGWTALDSRHGRVLLHSLPWGNVPAYNMIVWNPVTDEQLELPQQPQDPKPYNWGFSAAMLCALGGSCSHHDCHQDSFRVVFVCHSAKQGMFARVYSSESGTWNELASKKHIYGSLRVEPGVLVGNALYFRLDHPFLILKYDLSSHEMCEIQVPATIRFQEFVLTMSKDCLGLVAVEDLKLYLWSKEASPANGDDRWARSRVVELVTLLPADALSTSPIVCGFAEAGVVILRTVDGLFTINLKSDQVTKLEYDGEDHGSLWNIVPYISFYTPQLSMPDSNIFNAAVLCAAHGACDHLDCHHGFLIVLVDSPTGNIRVQVYSSEAEGWSEPISSIHSANDGVKMTPPALVGNALYFVIDESQGIFKYELSTQNMSIIQLPSDFTVDCSVLTTVENGGLGLASLEDSTLNLWSMQTGPEEYVRWEKIRVIQLQTLLPVNVTISYGFVGFVHCTGVVLVGAKEGLFSIELKSQCVRKLCDEACGYDGILCVFPFMSFYTPELII</sequence>
<dbReference type="Pfam" id="PF00646">
    <property type="entry name" value="F-box"/>
    <property type="match status" value="1"/>
</dbReference>
<accession>A0A5J9SQD3</accession>
<feature type="non-terminal residue" evidence="3">
    <location>
        <position position="1"/>
    </location>
</feature>
<dbReference type="SUPFAM" id="SSF81383">
    <property type="entry name" value="F-box domain"/>
    <property type="match status" value="1"/>
</dbReference>
<keyword evidence="4" id="KW-1185">Reference proteome</keyword>
<dbReference type="Proteomes" id="UP000324897">
    <property type="component" value="Unassembled WGS sequence"/>
</dbReference>
<dbReference type="PANTHER" id="PTHR32133">
    <property type="entry name" value="OS07G0120400 PROTEIN"/>
    <property type="match status" value="1"/>
</dbReference>
<dbReference type="EMBL" id="RWGY01000476">
    <property type="protein sequence ID" value="TVU01196.1"/>
    <property type="molecule type" value="Genomic_DNA"/>
</dbReference>
<feature type="domain" description="F-box protein AT5G49610-like beta-propeller" evidence="2">
    <location>
        <begin position="115"/>
        <end position="380"/>
    </location>
</feature>
<comment type="caution">
    <text evidence="3">The sequence shown here is derived from an EMBL/GenBank/DDBJ whole genome shotgun (WGS) entry which is preliminary data.</text>
</comment>
<protein>
    <submittedName>
        <fullName evidence="3">Uncharacterized protein</fullName>
    </submittedName>
</protein>
<feature type="domain" description="F-box" evidence="1">
    <location>
        <begin position="9"/>
        <end position="47"/>
    </location>
</feature>
<dbReference type="AlphaFoldDB" id="A0A5J9SQD3"/>
<dbReference type="PANTHER" id="PTHR32133:SF386">
    <property type="entry name" value="F-BOX DOMAIN-CONTAINING PROTEIN"/>
    <property type="match status" value="1"/>
</dbReference>
<name>A0A5J9SQD3_9POAL</name>
<evidence type="ECO:0000313" key="4">
    <source>
        <dbReference type="Proteomes" id="UP000324897"/>
    </source>
</evidence>
<dbReference type="InterPro" id="IPR036047">
    <property type="entry name" value="F-box-like_dom_sf"/>
</dbReference>
<proteinExistence type="predicted"/>
<dbReference type="InterPro" id="IPR001810">
    <property type="entry name" value="F-box_dom"/>
</dbReference>